<dbReference type="RefSeq" id="WP_345356239.1">
    <property type="nucleotide sequence ID" value="NZ_BAABII010000002.1"/>
</dbReference>
<protein>
    <submittedName>
        <fullName evidence="3">Uncharacterized protein</fullName>
    </submittedName>
</protein>
<evidence type="ECO:0000313" key="3">
    <source>
        <dbReference type="EMBL" id="MEY8042107.1"/>
    </source>
</evidence>
<gene>
    <name evidence="3" type="ORF">AB8O55_22060</name>
</gene>
<feature type="region of interest" description="Disordered" evidence="1">
    <location>
        <begin position="117"/>
        <end position="139"/>
    </location>
</feature>
<feature type="transmembrane region" description="Helical" evidence="2">
    <location>
        <begin position="6"/>
        <end position="23"/>
    </location>
</feature>
<evidence type="ECO:0000313" key="4">
    <source>
        <dbReference type="Proteomes" id="UP001564626"/>
    </source>
</evidence>
<organism evidence="3 4">
    <name type="scientific">Saccharopolyspora cebuensis</name>
    <dbReference type="NCBI Taxonomy" id="418759"/>
    <lineage>
        <taxon>Bacteria</taxon>
        <taxon>Bacillati</taxon>
        <taxon>Actinomycetota</taxon>
        <taxon>Actinomycetes</taxon>
        <taxon>Pseudonocardiales</taxon>
        <taxon>Pseudonocardiaceae</taxon>
        <taxon>Saccharopolyspora</taxon>
    </lineage>
</organism>
<proteinExistence type="predicted"/>
<evidence type="ECO:0000256" key="1">
    <source>
        <dbReference type="SAM" id="MobiDB-lite"/>
    </source>
</evidence>
<reference evidence="3 4" key="1">
    <citation type="submission" date="2024-08" db="EMBL/GenBank/DDBJ databases">
        <title>Genome mining of Saccharopolyspora cebuensis PGLac3 from Nigerian medicinal plant.</title>
        <authorList>
            <person name="Ezeobiora C.E."/>
            <person name="Igbokwe N.H."/>
            <person name="Amin D.H."/>
            <person name="Mendie U.E."/>
        </authorList>
    </citation>
    <scope>NUCLEOTIDE SEQUENCE [LARGE SCALE GENOMIC DNA]</scope>
    <source>
        <strain evidence="3 4">PGLac3</strain>
    </source>
</reference>
<sequence length="155" mass="16792">MSVLEWAIVGAVVLIFAVGLWATRDSAPDDSRTEPRRPAEVPRERSATAVLWVISPDQARVHLSAHLDLALCGHPLRGNWTRSSSLAAIRPGTHVACESCVAVGGTQRHFAQAVEASGRPEPAERATRLPDPSTWHTDQLPALTTPAARRTRLRA</sequence>
<keyword evidence="2" id="KW-0812">Transmembrane</keyword>
<name>A0ABV4CLY5_9PSEU</name>
<dbReference type="EMBL" id="JBGEHV010000049">
    <property type="protein sequence ID" value="MEY8042107.1"/>
    <property type="molecule type" value="Genomic_DNA"/>
</dbReference>
<keyword evidence="2" id="KW-1133">Transmembrane helix</keyword>
<evidence type="ECO:0000256" key="2">
    <source>
        <dbReference type="SAM" id="Phobius"/>
    </source>
</evidence>
<keyword evidence="2" id="KW-0472">Membrane</keyword>
<comment type="caution">
    <text evidence="3">The sequence shown here is derived from an EMBL/GenBank/DDBJ whole genome shotgun (WGS) entry which is preliminary data.</text>
</comment>
<keyword evidence="4" id="KW-1185">Reference proteome</keyword>
<dbReference type="Proteomes" id="UP001564626">
    <property type="component" value="Unassembled WGS sequence"/>
</dbReference>
<accession>A0ABV4CLY5</accession>